<comment type="caution">
    <text evidence="2">The sequence shown here is derived from an EMBL/GenBank/DDBJ whole genome shotgun (WGS) entry which is preliminary data.</text>
</comment>
<dbReference type="Proteomes" id="UP000193986">
    <property type="component" value="Unassembled WGS sequence"/>
</dbReference>
<evidence type="ECO:0000313" key="3">
    <source>
        <dbReference type="Proteomes" id="UP000193986"/>
    </source>
</evidence>
<gene>
    <name evidence="2" type="ORF">BCR39DRAFT_310308</name>
</gene>
<name>A0A1Y2AQX6_9TREE</name>
<protein>
    <submittedName>
        <fullName evidence="2">Uncharacterized protein</fullName>
    </submittedName>
</protein>
<feature type="compositionally biased region" description="Polar residues" evidence="1">
    <location>
        <begin position="355"/>
        <end position="374"/>
    </location>
</feature>
<proteinExistence type="predicted"/>
<reference evidence="2 3" key="1">
    <citation type="submission" date="2016-07" db="EMBL/GenBank/DDBJ databases">
        <title>Pervasive Adenine N6-methylation of Active Genes in Fungi.</title>
        <authorList>
            <consortium name="DOE Joint Genome Institute"/>
            <person name="Mondo S.J."/>
            <person name="Dannebaum R.O."/>
            <person name="Kuo R.C."/>
            <person name="Labutti K."/>
            <person name="Haridas S."/>
            <person name="Kuo A."/>
            <person name="Salamov A."/>
            <person name="Ahrendt S.R."/>
            <person name="Lipzen A."/>
            <person name="Sullivan W."/>
            <person name="Andreopoulos W.B."/>
            <person name="Clum A."/>
            <person name="Lindquist E."/>
            <person name="Daum C."/>
            <person name="Ramamoorthy G.K."/>
            <person name="Gryganskyi A."/>
            <person name="Culley D."/>
            <person name="Magnuson J.K."/>
            <person name="James T.Y."/>
            <person name="O'Malley M.A."/>
            <person name="Stajich J.E."/>
            <person name="Spatafora J.W."/>
            <person name="Visel A."/>
            <person name="Grigoriev I.V."/>
        </authorList>
    </citation>
    <scope>NUCLEOTIDE SEQUENCE [LARGE SCALE GENOMIC DNA]</scope>
    <source>
        <strain evidence="2 3">68-887.2</strain>
    </source>
</reference>
<dbReference type="EMBL" id="MCFC01000062">
    <property type="protein sequence ID" value="ORY24969.1"/>
    <property type="molecule type" value="Genomic_DNA"/>
</dbReference>
<feature type="region of interest" description="Disordered" evidence="1">
    <location>
        <begin position="1"/>
        <end position="59"/>
    </location>
</feature>
<evidence type="ECO:0000313" key="2">
    <source>
        <dbReference type="EMBL" id="ORY24969.1"/>
    </source>
</evidence>
<sequence>MYNGGPSTPTQQSGPLRPYLSSPHTPYISPHHHQLYRSPAMDSFGPPSPSSPYLDSSPASTSYIHHANTSNSSLAPTTRSYMSPHFSQQFDSLSTSSPAHLPAQLPSPVEQQHVVVLDWSPLEGGQGTTLSIKCEVNLPPTPSPSYDGSDESNPGSHGKALRVVFGSQPVQTTVHILSSASHLGGGQICQLTATAPSWATTGGIPTSRGNRVSVYIQVLADNHNVIETVLMGEFAYIAGPSRIPFNSYPSNGSLKRAGESLESHRPSPNQFLHRRVFSNSTVSRMDSPVIEQFSQLGATYHPPPPEHGYSSPYTGASATLPTMPAPPGPAYSPSPGAQPSLMRSTQVSVAAPAPTTYTPSSGGKASLELSNDLASMSKGW</sequence>
<keyword evidence="3" id="KW-1185">Reference proteome</keyword>
<feature type="region of interest" description="Disordered" evidence="1">
    <location>
        <begin position="134"/>
        <end position="159"/>
    </location>
</feature>
<dbReference type="AlphaFoldDB" id="A0A1Y2AQX6"/>
<dbReference type="STRING" id="71784.A0A1Y2AQX6"/>
<feature type="compositionally biased region" description="Polar residues" evidence="1">
    <location>
        <begin position="1"/>
        <end position="14"/>
    </location>
</feature>
<feature type="compositionally biased region" description="Polar residues" evidence="1">
    <location>
        <begin position="311"/>
        <end position="320"/>
    </location>
</feature>
<feature type="compositionally biased region" description="Pro residues" evidence="1">
    <location>
        <begin position="323"/>
        <end position="332"/>
    </location>
</feature>
<evidence type="ECO:0000256" key="1">
    <source>
        <dbReference type="SAM" id="MobiDB-lite"/>
    </source>
</evidence>
<feature type="region of interest" description="Disordered" evidence="1">
    <location>
        <begin position="296"/>
        <end position="380"/>
    </location>
</feature>
<dbReference type="InParanoid" id="A0A1Y2AQX6"/>
<organism evidence="2 3">
    <name type="scientific">Naematelia encephala</name>
    <dbReference type="NCBI Taxonomy" id="71784"/>
    <lineage>
        <taxon>Eukaryota</taxon>
        <taxon>Fungi</taxon>
        <taxon>Dikarya</taxon>
        <taxon>Basidiomycota</taxon>
        <taxon>Agaricomycotina</taxon>
        <taxon>Tremellomycetes</taxon>
        <taxon>Tremellales</taxon>
        <taxon>Naemateliaceae</taxon>
        <taxon>Naematelia</taxon>
    </lineage>
</organism>
<accession>A0A1Y2AQX6</accession>